<dbReference type="GO" id="GO:0022857">
    <property type="term" value="F:transmembrane transporter activity"/>
    <property type="evidence" value="ECO:0007669"/>
    <property type="project" value="InterPro"/>
</dbReference>
<feature type="transmembrane region" description="Helical" evidence="3">
    <location>
        <begin position="203"/>
        <end position="224"/>
    </location>
</feature>
<dbReference type="InParanoid" id="A0A0C3KIU9"/>
<dbReference type="OrthoDB" id="6499973at2759"/>
<feature type="transmembrane region" description="Helical" evidence="3">
    <location>
        <begin position="398"/>
        <end position="421"/>
    </location>
</feature>
<feature type="transmembrane region" description="Helical" evidence="3">
    <location>
        <begin position="135"/>
        <end position="158"/>
    </location>
</feature>
<feature type="transmembrane region" description="Helical" evidence="3">
    <location>
        <begin position="41"/>
        <end position="61"/>
    </location>
</feature>
<evidence type="ECO:0008006" key="6">
    <source>
        <dbReference type="Google" id="ProtNLM"/>
    </source>
</evidence>
<dbReference type="AlphaFoldDB" id="A0A0C3KIU9"/>
<dbReference type="PANTHER" id="PTHR11360">
    <property type="entry name" value="MONOCARBOXYLATE TRANSPORTER"/>
    <property type="match status" value="1"/>
</dbReference>
<feature type="transmembrane region" description="Helical" evidence="3">
    <location>
        <begin position="108"/>
        <end position="129"/>
    </location>
</feature>
<comment type="similarity">
    <text evidence="2">Belongs to the major facilitator superfamily. Monocarboxylate porter (TC 2.A.1.13) family.</text>
</comment>
<organism evidence="4 5">
    <name type="scientific">Pisolithus tinctorius Marx 270</name>
    <dbReference type="NCBI Taxonomy" id="870435"/>
    <lineage>
        <taxon>Eukaryota</taxon>
        <taxon>Fungi</taxon>
        <taxon>Dikarya</taxon>
        <taxon>Basidiomycota</taxon>
        <taxon>Agaricomycotina</taxon>
        <taxon>Agaricomycetes</taxon>
        <taxon>Agaricomycetidae</taxon>
        <taxon>Boletales</taxon>
        <taxon>Sclerodermatineae</taxon>
        <taxon>Pisolithaceae</taxon>
        <taxon>Pisolithus</taxon>
    </lineage>
</organism>
<evidence type="ECO:0000256" key="1">
    <source>
        <dbReference type="ARBA" id="ARBA00004141"/>
    </source>
</evidence>
<comment type="subcellular location">
    <subcellularLocation>
        <location evidence="1">Membrane</location>
        <topology evidence="1">Multi-pass membrane protein</topology>
    </subcellularLocation>
</comment>
<dbReference type="EMBL" id="KN831954">
    <property type="protein sequence ID" value="KIO09517.1"/>
    <property type="molecule type" value="Genomic_DNA"/>
</dbReference>
<keyword evidence="3" id="KW-0472">Membrane</keyword>
<protein>
    <recommendedName>
        <fullName evidence="6">Major facilitator superfamily (MFS) profile domain-containing protein</fullName>
    </recommendedName>
</protein>
<dbReference type="PANTHER" id="PTHR11360:SF252">
    <property type="entry name" value="MAJOR FACILITATOR SUPERFAMILY (MFS) PROFILE DOMAIN-CONTAINING PROTEIN-RELATED"/>
    <property type="match status" value="1"/>
</dbReference>
<feature type="transmembrane region" description="Helical" evidence="3">
    <location>
        <begin position="170"/>
        <end position="191"/>
    </location>
</feature>
<name>A0A0C3KIU9_PISTI</name>
<evidence type="ECO:0000313" key="5">
    <source>
        <dbReference type="Proteomes" id="UP000054217"/>
    </source>
</evidence>
<evidence type="ECO:0000313" key="4">
    <source>
        <dbReference type="EMBL" id="KIO09517.1"/>
    </source>
</evidence>
<gene>
    <name evidence="4" type="ORF">M404DRAFT_933524</name>
</gene>
<dbReference type="Pfam" id="PF07690">
    <property type="entry name" value="MFS_1"/>
    <property type="match status" value="1"/>
</dbReference>
<feature type="transmembrane region" description="Helical" evidence="3">
    <location>
        <begin position="245"/>
        <end position="267"/>
    </location>
</feature>
<feature type="transmembrane region" description="Helical" evidence="3">
    <location>
        <begin position="81"/>
        <end position="101"/>
    </location>
</feature>
<reference evidence="5" key="2">
    <citation type="submission" date="2015-01" db="EMBL/GenBank/DDBJ databases">
        <title>Evolutionary Origins and Diversification of the Mycorrhizal Mutualists.</title>
        <authorList>
            <consortium name="DOE Joint Genome Institute"/>
            <consortium name="Mycorrhizal Genomics Consortium"/>
            <person name="Kohler A."/>
            <person name="Kuo A."/>
            <person name="Nagy L.G."/>
            <person name="Floudas D."/>
            <person name="Copeland A."/>
            <person name="Barry K.W."/>
            <person name="Cichocki N."/>
            <person name="Veneault-Fourrey C."/>
            <person name="LaButti K."/>
            <person name="Lindquist E.A."/>
            <person name="Lipzen A."/>
            <person name="Lundell T."/>
            <person name="Morin E."/>
            <person name="Murat C."/>
            <person name="Riley R."/>
            <person name="Ohm R."/>
            <person name="Sun H."/>
            <person name="Tunlid A."/>
            <person name="Henrissat B."/>
            <person name="Grigoriev I.V."/>
            <person name="Hibbett D.S."/>
            <person name="Martin F."/>
        </authorList>
    </citation>
    <scope>NUCLEOTIDE SEQUENCE [LARGE SCALE GENOMIC DNA]</scope>
    <source>
        <strain evidence="5">Marx 270</strain>
    </source>
</reference>
<dbReference type="SUPFAM" id="SSF103473">
    <property type="entry name" value="MFS general substrate transporter"/>
    <property type="match status" value="1"/>
</dbReference>
<sequence>MASPSRVSEAPVIRKNIPSDSSPLTSPVVIDHEIPDGGLKAWCAVLGSFLAQFCGFGYASAFGVYQEYYSRVYLSYESSSAISWIGGLSAFFVTAIGPICGPLHDRGYFYLVFVGGAFLQSFSLFMLSLAQPGSYYQVFLAQGIGSGVAQGLMYVPSYAVLSQHFCKRRALVMSIVASGASLGGVVHTIMLNKLINGPIGFATGVRISAGLVTVLLFISCLLIRTRYEIRHDALPVNTWKAAMKCVTEVPSLLMVTAYLFFQTAYLYPFFYFQLESVQHGLSTSFSFYSLVIVNAASFCGRLSAGVIAHFIGVVDLTILSTLACAVLLGGMIGLSSMESFIVLGLLYGLLSGMNIAMMAPFMALITTNPSELGVRMGISFAITGRRSPISGALLTKQYIWWAPALFCAIIAFVGGILFVILRMRITRPSEARRQSLPESLKVNE</sequence>
<feature type="transmembrane region" description="Helical" evidence="3">
    <location>
        <begin position="306"/>
        <end position="328"/>
    </location>
</feature>
<dbReference type="InterPro" id="IPR011701">
    <property type="entry name" value="MFS"/>
</dbReference>
<feature type="transmembrane region" description="Helical" evidence="3">
    <location>
        <begin position="340"/>
        <end position="365"/>
    </location>
</feature>
<dbReference type="HOGENOM" id="CLU_001265_1_1_1"/>
<dbReference type="GO" id="GO:0016020">
    <property type="term" value="C:membrane"/>
    <property type="evidence" value="ECO:0007669"/>
    <property type="project" value="UniProtKB-SubCell"/>
</dbReference>
<dbReference type="Proteomes" id="UP000054217">
    <property type="component" value="Unassembled WGS sequence"/>
</dbReference>
<proteinExistence type="inferred from homology"/>
<evidence type="ECO:0000256" key="3">
    <source>
        <dbReference type="SAM" id="Phobius"/>
    </source>
</evidence>
<accession>A0A0C3KIU9</accession>
<keyword evidence="3" id="KW-0812">Transmembrane</keyword>
<dbReference type="STRING" id="870435.A0A0C3KIU9"/>
<reference evidence="4 5" key="1">
    <citation type="submission" date="2014-04" db="EMBL/GenBank/DDBJ databases">
        <authorList>
            <consortium name="DOE Joint Genome Institute"/>
            <person name="Kuo A."/>
            <person name="Kohler A."/>
            <person name="Costa M.D."/>
            <person name="Nagy L.G."/>
            <person name="Floudas D."/>
            <person name="Copeland A."/>
            <person name="Barry K.W."/>
            <person name="Cichocki N."/>
            <person name="Veneault-Fourrey C."/>
            <person name="LaButti K."/>
            <person name="Lindquist E.A."/>
            <person name="Lipzen A."/>
            <person name="Lundell T."/>
            <person name="Morin E."/>
            <person name="Murat C."/>
            <person name="Sun H."/>
            <person name="Tunlid A."/>
            <person name="Henrissat B."/>
            <person name="Grigoriev I.V."/>
            <person name="Hibbett D.S."/>
            <person name="Martin F."/>
            <person name="Nordberg H.P."/>
            <person name="Cantor M.N."/>
            <person name="Hua S.X."/>
        </authorList>
    </citation>
    <scope>NUCLEOTIDE SEQUENCE [LARGE SCALE GENOMIC DNA]</scope>
    <source>
        <strain evidence="4 5">Marx 270</strain>
    </source>
</reference>
<dbReference type="Gene3D" id="1.20.1250.20">
    <property type="entry name" value="MFS general substrate transporter like domains"/>
    <property type="match status" value="2"/>
</dbReference>
<keyword evidence="5" id="KW-1185">Reference proteome</keyword>
<keyword evidence="3" id="KW-1133">Transmembrane helix</keyword>
<dbReference type="InterPro" id="IPR050327">
    <property type="entry name" value="Proton-linked_MCT"/>
</dbReference>
<evidence type="ECO:0000256" key="2">
    <source>
        <dbReference type="ARBA" id="ARBA00006727"/>
    </source>
</evidence>
<dbReference type="InterPro" id="IPR036259">
    <property type="entry name" value="MFS_trans_sf"/>
</dbReference>